<accession>A0A919LD11</accession>
<evidence type="ECO:0000256" key="1">
    <source>
        <dbReference type="SAM" id="MobiDB-lite"/>
    </source>
</evidence>
<keyword evidence="3" id="KW-1185">Reference proteome</keyword>
<evidence type="ECO:0000313" key="2">
    <source>
        <dbReference type="EMBL" id="GHI82832.1"/>
    </source>
</evidence>
<sequence>MAALVAGLAGHRLVTAVGTGGVGKSRLAARAASTEQEAGAFELACWAPLWSLGSRAPRLARAEAGALRAECVAVGEHWTRAYADHQLAVICLYEQVPEEVAGHARSMLRGKRAICDASGIALGLDLLAAALAGQGQGERAATAYGQGRRSGGRWATRSAGHRSPVRCASRARSRRGRGSGTPRTTGRSSRRP</sequence>
<gene>
    <name evidence="2" type="ORF">Sxan_01960</name>
</gene>
<comment type="caution">
    <text evidence="2">The sequence shown here is derived from an EMBL/GenBank/DDBJ whole genome shotgun (WGS) entry which is preliminary data.</text>
</comment>
<evidence type="ECO:0000313" key="3">
    <source>
        <dbReference type="Proteomes" id="UP000600026"/>
    </source>
</evidence>
<dbReference type="OrthoDB" id="10019820at2"/>
<dbReference type="AlphaFoldDB" id="A0A919LD11"/>
<dbReference type="Proteomes" id="UP000600026">
    <property type="component" value="Unassembled WGS sequence"/>
</dbReference>
<name>A0A919LD11_9ACTN</name>
<feature type="compositionally biased region" description="Low complexity" evidence="1">
    <location>
        <begin position="180"/>
        <end position="192"/>
    </location>
</feature>
<dbReference type="RefSeq" id="WP_031147253.1">
    <property type="nucleotide sequence ID" value="NZ_BNEE01000002.1"/>
</dbReference>
<proteinExistence type="predicted"/>
<feature type="compositionally biased region" description="Basic residues" evidence="1">
    <location>
        <begin position="159"/>
        <end position="177"/>
    </location>
</feature>
<feature type="region of interest" description="Disordered" evidence="1">
    <location>
        <begin position="142"/>
        <end position="192"/>
    </location>
</feature>
<reference evidence="2" key="1">
    <citation type="submission" date="2020-09" db="EMBL/GenBank/DDBJ databases">
        <title>Whole genome shotgun sequence of Streptomyces xanthophaeus NBRC 12829.</title>
        <authorList>
            <person name="Komaki H."/>
            <person name="Tamura T."/>
        </authorList>
    </citation>
    <scope>NUCLEOTIDE SEQUENCE</scope>
    <source>
        <strain evidence="2">NBRC 12829</strain>
    </source>
</reference>
<protein>
    <submittedName>
        <fullName evidence="2">Uncharacterized protein</fullName>
    </submittedName>
</protein>
<dbReference type="EMBL" id="BNEE01000002">
    <property type="protein sequence ID" value="GHI82832.1"/>
    <property type="molecule type" value="Genomic_DNA"/>
</dbReference>
<organism evidence="2 3">
    <name type="scientific">Streptomyces xanthophaeus</name>
    <dbReference type="NCBI Taxonomy" id="67385"/>
    <lineage>
        <taxon>Bacteria</taxon>
        <taxon>Bacillati</taxon>
        <taxon>Actinomycetota</taxon>
        <taxon>Actinomycetes</taxon>
        <taxon>Kitasatosporales</taxon>
        <taxon>Streptomycetaceae</taxon>
        <taxon>Streptomyces</taxon>
    </lineage>
</organism>